<organism evidence="2 3">
    <name type="scientific">Penaeus vannamei</name>
    <name type="common">Whiteleg shrimp</name>
    <name type="synonym">Litopenaeus vannamei</name>
    <dbReference type="NCBI Taxonomy" id="6689"/>
    <lineage>
        <taxon>Eukaryota</taxon>
        <taxon>Metazoa</taxon>
        <taxon>Ecdysozoa</taxon>
        <taxon>Arthropoda</taxon>
        <taxon>Crustacea</taxon>
        <taxon>Multicrustacea</taxon>
        <taxon>Malacostraca</taxon>
        <taxon>Eumalacostraca</taxon>
        <taxon>Eucarida</taxon>
        <taxon>Decapoda</taxon>
        <taxon>Dendrobranchiata</taxon>
        <taxon>Penaeoidea</taxon>
        <taxon>Penaeidae</taxon>
        <taxon>Penaeus</taxon>
    </lineage>
</organism>
<evidence type="ECO:0000313" key="3">
    <source>
        <dbReference type="Proteomes" id="UP000283509"/>
    </source>
</evidence>
<accession>A0A3R7MEZ7</accession>
<name>A0A3R7MEZ7_PENVA</name>
<feature type="transmembrane region" description="Helical" evidence="1">
    <location>
        <begin position="55"/>
        <end position="76"/>
    </location>
</feature>
<feature type="transmembrane region" description="Helical" evidence="1">
    <location>
        <begin position="369"/>
        <end position="395"/>
    </location>
</feature>
<feature type="transmembrane region" description="Helical" evidence="1">
    <location>
        <begin position="20"/>
        <end position="43"/>
    </location>
</feature>
<dbReference type="EMBL" id="QCYY01001876">
    <property type="protein sequence ID" value="ROT74602.1"/>
    <property type="molecule type" value="Genomic_DNA"/>
</dbReference>
<reference evidence="2 3" key="2">
    <citation type="submission" date="2019-01" db="EMBL/GenBank/DDBJ databases">
        <title>The decoding of complex shrimp genome reveals the adaptation for benthos swimmer, frequently molting mechanism and breeding impact on genome.</title>
        <authorList>
            <person name="Sun Y."/>
            <person name="Gao Y."/>
            <person name="Yu Y."/>
        </authorList>
    </citation>
    <scope>NUCLEOTIDE SEQUENCE [LARGE SCALE GENOMIC DNA]</scope>
    <source>
        <tissue evidence="2">Muscle</tissue>
    </source>
</reference>
<dbReference type="Proteomes" id="UP000283509">
    <property type="component" value="Unassembled WGS sequence"/>
</dbReference>
<feature type="transmembrane region" description="Helical" evidence="1">
    <location>
        <begin position="96"/>
        <end position="121"/>
    </location>
</feature>
<keyword evidence="1" id="KW-0812">Transmembrane</keyword>
<gene>
    <name evidence="2" type="ORF">C7M84_006887</name>
</gene>
<proteinExistence type="predicted"/>
<feature type="transmembrane region" description="Helical" evidence="1">
    <location>
        <begin position="133"/>
        <end position="158"/>
    </location>
</feature>
<dbReference type="AlphaFoldDB" id="A0A3R7MEZ7"/>
<keyword evidence="1" id="KW-1133">Transmembrane helix</keyword>
<evidence type="ECO:0000313" key="2">
    <source>
        <dbReference type="EMBL" id="ROT74602.1"/>
    </source>
</evidence>
<protein>
    <submittedName>
        <fullName evidence="2">Uncharacterized protein</fullName>
    </submittedName>
</protein>
<feature type="transmembrane region" description="Helical" evidence="1">
    <location>
        <begin position="170"/>
        <end position="192"/>
    </location>
</feature>
<keyword evidence="1" id="KW-0472">Membrane</keyword>
<feature type="transmembrane region" description="Helical" evidence="1">
    <location>
        <begin position="328"/>
        <end position="349"/>
    </location>
</feature>
<evidence type="ECO:0000256" key="1">
    <source>
        <dbReference type="SAM" id="Phobius"/>
    </source>
</evidence>
<sequence>MPWISSLVPRFCLFFLKFLLGFFLFPLSFFFAFHSAIFTILNLPRVFFILVLRPFALLCPLRSVFILLCLLPSVFIHSSLPPARFCLLYLSLSSPLFYLITLSLLSPVFSLPFESIFYFCLNPRALSLDSLSLLPLSLLSVISVLLSLVFYLSFFLYAECSFFSLRLSTFSNLAPLSLSLSISLLSLGVLSSSSLSPSRHLSRSLHLLFSFSCLRISLSSLSFPSVSPRSSPSSIHPLVAHTLSSPSSPARPFTHLYLTTLLSHNLHPVLLIATISISHLYLLCRAHHIICPIALQDISLSSQYSTDSEPSLFLHIPSHLSLYHPGHFFYCSNLLFFLSLYHLPSLSPLSPPFYPYSSHSLSLTSLSSLPLSSLVLPLFSYLMPLHTLLCLYLFFSPLHPPLILSKLCRSWVHSGLDRLSLTFLYSPVLHRVSLPSSSRLITIRCPLLCSIDLSSLRISFVVSPPSLISYLCLDCLPA</sequence>
<reference evidence="2 3" key="1">
    <citation type="submission" date="2018-04" db="EMBL/GenBank/DDBJ databases">
        <authorList>
            <person name="Zhang X."/>
            <person name="Yuan J."/>
            <person name="Li F."/>
            <person name="Xiang J."/>
        </authorList>
    </citation>
    <scope>NUCLEOTIDE SEQUENCE [LARGE SCALE GENOMIC DNA]</scope>
    <source>
        <tissue evidence="2">Muscle</tissue>
    </source>
</reference>
<comment type="caution">
    <text evidence="2">The sequence shown here is derived from an EMBL/GenBank/DDBJ whole genome shotgun (WGS) entry which is preliminary data.</text>
</comment>
<keyword evidence="3" id="KW-1185">Reference proteome</keyword>